<evidence type="ECO:0000313" key="12">
    <source>
        <dbReference type="Proteomes" id="UP000663852"/>
    </source>
</evidence>
<dbReference type="GO" id="GO:0046872">
    <property type="term" value="F:metal ion binding"/>
    <property type="evidence" value="ECO:0007669"/>
    <property type="project" value="UniProtKB-KW"/>
</dbReference>
<dbReference type="InterPro" id="IPR003846">
    <property type="entry name" value="SelO"/>
</dbReference>
<dbReference type="Pfam" id="PF02696">
    <property type="entry name" value="SelO"/>
    <property type="match status" value="1"/>
</dbReference>
<keyword evidence="6" id="KW-0547">Nucleotide-binding</keyword>
<sequence length="668" mass="75993">MFHSQSYKSILKNTQTIINLVKIHSRKVSTQPMEGIKFDNLALRTLPIDPVEANYVRSVSGACFSKVKPTPVKNPKLVAYSADALKLIDVGEDALKEEKQLAQVFSGNVLLPGMDPAAHCYCGHQFGYFSGQLGDGATMYLGEVINKNNERWELQFKGAGKTPYSRTADGRKVLRSSIREFLCSEAMYYLGIPTTRAGTCVTSDDYVIRDIFYDGNAKQERCTIITRIAQTFIRFGSFEIFKTLDPMTGRRGPSLGRNDILKTLLDYVVATFYPEIESKYGSDDENKYAAFFEEVVKRTASLVAQWQCVGWCHGVLNTDNMSIVGVTIDYGPYGFMDRYDPGFICNGSDDSGRYSYKQQPPICKWNCGKLAEAIAPFLPIQRSREILTKFDEEYERVYMNKMRQKFGLIRKQLETDKELFNTFLNTMESTGADFTNSFRALSLIHLPNTKDFDQSVQLFISTILDQCCDAEEWKFVNKSSIDERTYELLKSLAGTNRALLSQFGFSPELLENENLKREKAKELANMTNESKRKDDEKAWRKFLDMYIERLKKELDEDDIEKLNSERIKIMKQNNPRMVLRNYLAQRAIEQAEQGDYSEVHKLFEELKHPYTGGDRDTIQLAKPDETTTGAEALPPTTDTTQKHATGACLKPTNYESKAPSGACRIRVT</sequence>
<keyword evidence="3" id="KW-0808">Transferase</keyword>
<dbReference type="OrthoDB" id="10254721at2759"/>
<organism evidence="11 12">
    <name type="scientific">Adineta ricciae</name>
    <name type="common">Rotifer</name>
    <dbReference type="NCBI Taxonomy" id="249248"/>
    <lineage>
        <taxon>Eukaryota</taxon>
        <taxon>Metazoa</taxon>
        <taxon>Spiralia</taxon>
        <taxon>Gnathifera</taxon>
        <taxon>Rotifera</taxon>
        <taxon>Eurotatoria</taxon>
        <taxon>Bdelloidea</taxon>
        <taxon>Adinetida</taxon>
        <taxon>Adinetidae</taxon>
        <taxon>Adineta</taxon>
    </lineage>
</organism>
<evidence type="ECO:0000256" key="10">
    <source>
        <dbReference type="SAM" id="Coils"/>
    </source>
</evidence>
<dbReference type="PANTHER" id="PTHR12153">
    <property type="entry name" value="SELENOPROTEIN O"/>
    <property type="match status" value="1"/>
</dbReference>
<evidence type="ECO:0000256" key="5">
    <source>
        <dbReference type="ARBA" id="ARBA00022723"/>
    </source>
</evidence>
<dbReference type="PANTHER" id="PTHR12153:SF15">
    <property type="entry name" value="PROTEIN ADENYLYLTRANSFERASE SELO, MITOCHONDRIAL"/>
    <property type="match status" value="1"/>
</dbReference>
<name>A0A814ZV49_ADIRI</name>
<evidence type="ECO:0000256" key="7">
    <source>
        <dbReference type="ARBA" id="ARBA00022840"/>
    </source>
</evidence>
<feature type="coiled-coil region" evidence="10">
    <location>
        <begin position="509"/>
        <end position="536"/>
    </location>
</feature>
<dbReference type="EMBL" id="CAJNOJ010000177">
    <property type="protein sequence ID" value="CAF1246715.1"/>
    <property type="molecule type" value="Genomic_DNA"/>
</dbReference>
<accession>A0A814ZV49</accession>
<keyword evidence="8" id="KW-0460">Magnesium</keyword>
<keyword evidence="10" id="KW-0175">Coiled coil</keyword>
<dbReference type="NCBIfam" id="NF000658">
    <property type="entry name" value="PRK00029.1"/>
    <property type="match status" value="1"/>
</dbReference>
<evidence type="ECO:0000256" key="6">
    <source>
        <dbReference type="ARBA" id="ARBA00022741"/>
    </source>
</evidence>
<comment type="cofactor">
    <cofactor evidence="1">
        <name>Mg(2+)</name>
        <dbReference type="ChEBI" id="CHEBI:18420"/>
    </cofactor>
</comment>
<gene>
    <name evidence="11" type="ORF">EDS130_LOCUS27750</name>
</gene>
<dbReference type="GO" id="GO:0005524">
    <property type="term" value="F:ATP binding"/>
    <property type="evidence" value="ECO:0007669"/>
    <property type="project" value="UniProtKB-KW"/>
</dbReference>
<dbReference type="HAMAP" id="MF_00692">
    <property type="entry name" value="SelO"/>
    <property type="match status" value="1"/>
</dbReference>
<evidence type="ECO:0000313" key="11">
    <source>
        <dbReference type="EMBL" id="CAF1246715.1"/>
    </source>
</evidence>
<evidence type="ECO:0000256" key="3">
    <source>
        <dbReference type="ARBA" id="ARBA00022679"/>
    </source>
</evidence>
<protein>
    <recommendedName>
        <fullName evidence="9">Selenoprotein O</fullName>
    </recommendedName>
</protein>
<evidence type="ECO:0000256" key="4">
    <source>
        <dbReference type="ARBA" id="ARBA00022695"/>
    </source>
</evidence>
<proteinExistence type="inferred from homology"/>
<dbReference type="Proteomes" id="UP000663852">
    <property type="component" value="Unassembled WGS sequence"/>
</dbReference>
<evidence type="ECO:0000256" key="2">
    <source>
        <dbReference type="ARBA" id="ARBA00009747"/>
    </source>
</evidence>
<evidence type="ECO:0000256" key="8">
    <source>
        <dbReference type="ARBA" id="ARBA00022842"/>
    </source>
</evidence>
<keyword evidence="4" id="KW-0548">Nucleotidyltransferase</keyword>
<evidence type="ECO:0000256" key="1">
    <source>
        <dbReference type="ARBA" id="ARBA00001946"/>
    </source>
</evidence>
<dbReference type="AlphaFoldDB" id="A0A814ZV49"/>
<reference evidence="11" key="1">
    <citation type="submission" date="2021-02" db="EMBL/GenBank/DDBJ databases">
        <authorList>
            <person name="Nowell W R."/>
        </authorList>
    </citation>
    <scope>NUCLEOTIDE SEQUENCE</scope>
</reference>
<dbReference type="GO" id="GO:0016779">
    <property type="term" value="F:nucleotidyltransferase activity"/>
    <property type="evidence" value="ECO:0007669"/>
    <property type="project" value="UniProtKB-KW"/>
</dbReference>
<evidence type="ECO:0000256" key="9">
    <source>
        <dbReference type="ARBA" id="ARBA00031547"/>
    </source>
</evidence>
<comment type="similarity">
    <text evidence="2">Belongs to the SELO family.</text>
</comment>
<keyword evidence="7" id="KW-0067">ATP-binding</keyword>
<keyword evidence="5" id="KW-0479">Metal-binding</keyword>
<comment type="caution">
    <text evidence="11">The sequence shown here is derived from an EMBL/GenBank/DDBJ whole genome shotgun (WGS) entry which is preliminary data.</text>
</comment>